<evidence type="ECO:0000259" key="14">
    <source>
        <dbReference type="Pfam" id="PF00535"/>
    </source>
</evidence>
<feature type="transmembrane region" description="Helical" evidence="13">
    <location>
        <begin position="521"/>
        <end position="541"/>
    </location>
</feature>
<feature type="domain" description="Glycosyltransferase 2-like" evidence="14">
    <location>
        <begin position="203"/>
        <end position="389"/>
    </location>
</feature>
<feature type="transmembrane region" description="Helical" evidence="13">
    <location>
        <begin position="610"/>
        <end position="627"/>
    </location>
</feature>
<comment type="subcellular location">
    <subcellularLocation>
        <location evidence="1">Cell inner membrane</location>
        <topology evidence="1">Multi-pass membrane protein</topology>
    </subcellularLocation>
</comment>
<keyword evidence="8 15" id="KW-0808">Transferase</keyword>
<keyword evidence="5" id="KW-1003">Cell membrane</keyword>
<dbReference type="InterPro" id="IPR029044">
    <property type="entry name" value="Nucleotide-diphossugar_trans"/>
</dbReference>
<evidence type="ECO:0000256" key="7">
    <source>
        <dbReference type="ARBA" id="ARBA00022676"/>
    </source>
</evidence>
<evidence type="ECO:0000256" key="1">
    <source>
        <dbReference type="ARBA" id="ARBA00004429"/>
    </source>
</evidence>
<gene>
    <name evidence="15" type="primary">mdoH</name>
    <name evidence="15" type="ORF">OIN59_11435</name>
</gene>
<comment type="similarity">
    <text evidence="3">Belongs to the glycosyltransferase 2 family. OpgH subfamily.</text>
</comment>
<feature type="transmembrane region" description="Helical" evidence="13">
    <location>
        <begin position="633"/>
        <end position="657"/>
    </location>
</feature>
<keyword evidence="7 15" id="KW-0328">Glycosyltransferase</keyword>
<dbReference type="NCBIfam" id="NF003962">
    <property type="entry name" value="PRK05454.2-5"/>
    <property type="match status" value="1"/>
</dbReference>
<keyword evidence="11 13" id="KW-0472">Membrane</keyword>
<evidence type="ECO:0000256" key="8">
    <source>
        <dbReference type="ARBA" id="ARBA00022679"/>
    </source>
</evidence>
<protein>
    <recommendedName>
        <fullName evidence="4">Glucans biosynthesis glucosyltransferase H</fullName>
    </recommendedName>
</protein>
<dbReference type="Proteomes" id="UP001148932">
    <property type="component" value="Unassembled WGS sequence"/>
</dbReference>
<sequence>MDAHQSSRVSPHAPYGPHGSHAPTGPAVVARRGAAYHRPPPSRRSTLREERHPNAVTAPPVHRGSMVPEPWRGFWNSLGTAALLRLTGRTSAQTASTPTAKAPTESSAAWQSAAQRRRWTFALLTVLTTALASTLFASVQPDYENPWLGYGQIALFALLSAWVVTGFLTGLMGFWVMLRGDKHALSVRSVVEQTLAPEARTAIIMPICNEDVATVFAGLRATCESVAATGHGTTFDVFVLSDSNDPAIARAERAAWEELRSALAQHSQQPQVQVYYRLRTRRTHRKAGNVADFCRRWGKDYRYMVVLDADSVMSGDCIVSMAKLMEANPTAGIIQTATQAIGHVTLHARAQQFASRVTGRLFTLGMQFWQLGESHYWGHNAIIRVAPFMQHCALAPIPGKGGLAGGIMSHDFVEAALMRRAGYHVWLVANLIGSYEQQPPDLLAELQRDRRWCQGNLQNARLMAEPGIHPLHRSMFITGAMAYLSAPLWLAFLTLGTALWLSGAKLVADWHILPAELLALWAWTLCLLFLPRILGVTAVFMRREQKQYGGAFSLLKSAALESVMAILQAPVRMLAHSLFVLIALTGLKLEWKSPPREAHAVPWRHAVRQLAPMSAVIALLAAGVALIDSSALLWLMPVGLPLALAIPLAVWTSQIALGRALRAQRLLLIPEESWSPPVLRRAWLHASRLARPVVLQAA</sequence>
<feature type="transmembrane region" description="Helical" evidence="13">
    <location>
        <begin position="153"/>
        <end position="178"/>
    </location>
</feature>
<comment type="caution">
    <text evidence="15">The sequence shown here is derived from an EMBL/GenBank/DDBJ whole genome shotgun (WGS) entry which is preliminary data.</text>
</comment>
<feature type="transmembrane region" description="Helical" evidence="13">
    <location>
        <begin position="121"/>
        <end position="141"/>
    </location>
</feature>
<dbReference type="InterPro" id="IPR050321">
    <property type="entry name" value="Glycosyltr_2/OpgH_subfam"/>
</dbReference>
<dbReference type="PANTHER" id="PTHR43867">
    <property type="entry name" value="CELLULOSE SYNTHASE CATALYTIC SUBUNIT A [UDP-FORMING]"/>
    <property type="match status" value="1"/>
</dbReference>
<dbReference type="PANTHER" id="PTHR43867:SF5">
    <property type="entry name" value="GLUCANS BIOSYNTHESIS GLUCOSYLTRANSFERASE H"/>
    <property type="match status" value="1"/>
</dbReference>
<proteinExistence type="inferred from homology"/>
<evidence type="ECO:0000256" key="12">
    <source>
        <dbReference type="SAM" id="MobiDB-lite"/>
    </source>
</evidence>
<dbReference type="CDD" id="cd04191">
    <property type="entry name" value="Glucan_BSP_MdoH"/>
    <property type="match status" value="1"/>
</dbReference>
<dbReference type="NCBIfam" id="NF003958">
    <property type="entry name" value="PRK05454.2-1"/>
    <property type="match status" value="1"/>
</dbReference>
<evidence type="ECO:0000256" key="13">
    <source>
        <dbReference type="SAM" id="Phobius"/>
    </source>
</evidence>
<keyword evidence="16" id="KW-1185">Reference proteome</keyword>
<dbReference type="InterPro" id="IPR001173">
    <property type="entry name" value="Glyco_trans_2-like"/>
</dbReference>
<comment type="pathway">
    <text evidence="2">Glycan metabolism; osmoregulated periplasmic glucan (OPG) biosynthesis.</text>
</comment>
<keyword evidence="6" id="KW-0997">Cell inner membrane</keyword>
<keyword evidence="10 13" id="KW-1133">Transmembrane helix</keyword>
<evidence type="ECO:0000256" key="9">
    <source>
        <dbReference type="ARBA" id="ARBA00022692"/>
    </source>
</evidence>
<organism evidence="15 16">
    <name type="scientific">Acidovorax benzenivorans</name>
    <dbReference type="NCBI Taxonomy" id="2987520"/>
    <lineage>
        <taxon>Bacteria</taxon>
        <taxon>Pseudomonadati</taxon>
        <taxon>Pseudomonadota</taxon>
        <taxon>Betaproteobacteria</taxon>
        <taxon>Burkholderiales</taxon>
        <taxon>Comamonadaceae</taxon>
        <taxon>Acidovorax</taxon>
    </lineage>
</organism>
<reference evidence="15" key="1">
    <citation type="submission" date="2022-10" db="EMBL/GenBank/DDBJ databases">
        <title>Description of microaerobic benzene degrading bacteria.</title>
        <authorList>
            <person name="Bedics A."/>
            <person name="Tancsics A."/>
            <person name="Banerjee S."/>
        </authorList>
    </citation>
    <scope>NUCLEOTIDE SEQUENCE</scope>
    <source>
        <strain evidence="15">D2M1</strain>
    </source>
</reference>
<feature type="region of interest" description="Disordered" evidence="12">
    <location>
        <begin position="1"/>
        <end position="64"/>
    </location>
</feature>
<name>A0ABT5RWG3_9BURK</name>
<evidence type="ECO:0000313" key="16">
    <source>
        <dbReference type="Proteomes" id="UP001148932"/>
    </source>
</evidence>
<dbReference type="Gene3D" id="3.90.550.10">
    <property type="entry name" value="Spore Coat Polysaccharide Biosynthesis Protein SpsA, Chain A"/>
    <property type="match status" value="1"/>
</dbReference>
<dbReference type="GO" id="GO:0016757">
    <property type="term" value="F:glycosyltransferase activity"/>
    <property type="evidence" value="ECO:0007669"/>
    <property type="project" value="UniProtKB-KW"/>
</dbReference>
<dbReference type="Pfam" id="PF00535">
    <property type="entry name" value="Glycos_transf_2"/>
    <property type="match status" value="1"/>
</dbReference>
<evidence type="ECO:0000256" key="2">
    <source>
        <dbReference type="ARBA" id="ARBA00005001"/>
    </source>
</evidence>
<evidence type="ECO:0000256" key="3">
    <source>
        <dbReference type="ARBA" id="ARBA00009337"/>
    </source>
</evidence>
<dbReference type="SUPFAM" id="SSF53448">
    <property type="entry name" value="Nucleotide-diphospho-sugar transferases"/>
    <property type="match status" value="1"/>
</dbReference>
<dbReference type="EMBL" id="JAPCKI010000005">
    <property type="protein sequence ID" value="MDD2178047.1"/>
    <property type="molecule type" value="Genomic_DNA"/>
</dbReference>
<keyword evidence="9 13" id="KW-0812">Transmembrane</keyword>
<evidence type="ECO:0000256" key="5">
    <source>
        <dbReference type="ARBA" id="ARBA00022475"/>
    </source>
</evidence>
<evidence type="ECO:0000256" key="4">
    <source>
        <dbReference type="ARBA" id="ARBA00020585"/>
    </source>
</evidence>
<evidence type="ECO:0000256" key="11">
    <source>
        <dbReference type="ARBA" id="ARBA00023136"/>
    </source>
</evidence>
<evidence type="ECO:0000256" key="6">
    <source>
        <dbReference type="ARBA" id="ARBA00022519"/>
    </source>
</evidence>
<accession>A0ABT5RWG3</accession>
<evidence type="ECO:0000313" key="15">
    <source>
        <dbReference type="EMBL" id="MDD2178047.1"/>
    </source>
</evidence>
<evidence type="ECO:0000256" key="10">
    <source>
        <dbReference type="ARBA" id="ARBA00022989"/>
    </source>
</evidence>
<dbReference type="RefSeq" id="WP_274110337.1">
    <property type="nucleotide sequence ID" value="NZ_JAPCKI010000005.1"/>
</dbReference>
<feature type="transmembrane region" description="Helical" evidence="13">
    <location>
        <begin position="480"/>
        <end position="501"/>
    </location>
</feature>
<dbReference type="NCBIfam" id="NF003960">
    <property type="entry name" value="PRK05454.2-3"/>
    <property type="match status" value="1"/>
</dbReference>